<feature type="compositionally biased region" description="Polar residues" evidence="1">
    <location>
        <begin position="160"/>
        <end position="174"/>
    </location>
</feature>
<feature type="region of interest" description="Disordered" evidence="1">
    <location>
        <begin position="107"/>
        <end position="133"/>
    </location>
</feature>
<name>D8ULB5_VOLCA</name>
<dbReference type="AlphaFoldDB" id="D8ULB5"/>
<dbReference type="OrthoDB" id="552584at2759"/>
<keyword evidence="3" id="KW-1185">Reference proteome</keyword>
<gene>
    <name evidence="2" type="ORF">VOLCADRAFT_100907</name>
</gene>
<dbReference type="InParanoid" id="D8ULB5"/>
<feature type="region of interest" description="Disordered" evidence="1">
    <location>
        <begin position="437"/>
        <end position="509"/>
    </location>
</feature>
<protein>
    <submittedName>
        <fullName evidence="2">Uncharacterized protein</fullName>
    </submittedName>
</protein>
<dbReference type="RefSeq" id="XP_002959451.1">
    <property type="nucleotide sequence ID" value="XM_002959405.1"/>
</dbReference>
<organism evidence="3">
    <name type="scientific">Volvox carteri f. nagariensis</name>
    <dbReference type="NCBI Taxonomy" id="3068"/>
    <lineage>
        <taxon>Eukaryota</taxon>
        <taxon>Viridiplantae</taxon>
        <taxon>Chlorophyta</taxon>
        <taxon>core chlorophytes</taxon>
        <taxon>Chlorophyceae</taxon>
        <taxon>CS clade</taxon>
        <taxon>Chlamydomonadales</taxon>
        <taxon>Volvocaceae</taxon>
        <taxon>Volvox</taxon>
    </lineage>
</organism>
<sequence length="642" mass="64302">MSWPIQPTFVARPPATKYPTSVCPTRLASRCKANRQFLYRSTAGRPASATSDSRWLLTEAERLLEEQMRLLEAEKRESLSIAQQCTARSKRLMARLENLKDYRARVNPPTWTSSTANGAPVAPGPDDTGHWALRSDRSRYGTATAAGAATAENNIPVAGTGSNARMTGSPSSAEQPGARELGTRQRHPVSDGALDPNPLGVASDRSAGQEEAQTRRLVLQALRRNTSRGENNLALAEKLHQYIGLLGGELVRVRRGDVALAAKVVDKHTAHTTVAAAEAPVAAAPAAASGSGGALPPPSLAGPAPVQTPTIAGVSEPPKGSSLSDDAVDNAKGGRIAGDGYSSITGDVMKASSGAIASGSGISGSTASDVGVAAAAADVAASRTAAAADLGLSLDVARNLARDSEDARSSLMGLLSPAGALPGPLQLTGLVAGRRELLPNDGASSGAAGGPPGSGAAGGPPGSGSDRGVDPEENGGGSGSSSSGVKTSGTGGEGGGGPPPPPPSRRKGGLYSLAWEQVPARVVRIQMPSAAAAAARAAAAAAAASAAAAAAAECASGRDLQPGGGSGDGATAREMRVLTVLLRCMVLELRRRGYLGCDEQMDLVAAQLERALASARVEAAAAAAATATAAATAAAAKGRRGR</sequence>
<reference evidence="2 3" key="1">
    <citation type="journal article" date="2010" name="Science">
        <title>Genomic analysis of organismal complexity in the multicellular green alga Volvox carteri.</title>
        <authorList>
            <person name="Prochnik S.E."/>
            <person name="Umen J."/>
            <person name="Nedelcu A.M."/>
            <person name="Hallmann A."/>
            <person name="Miller S.M."/>
            <person name="Nishii I."/>
            <person name="Ferris P."/>
            <person name="Kuo A."/>
            <person name="Mitros T."/>
            <person name="Fritz-Laylin L.K."/>
            <person name="Hellsten U."/>
            <person name="Chapman J."/>
            <person name="Simakov O."/>
            <person name="Rensing S.A."/>
            <person name="Terry A."/>
            <person name="Pangilinan J."/>
            <person name="Kapitonov V."/>
            <person name="Jurka J."/>
            <person name="Salamov A."/>
            <person name="Shapiro H."/>
            <person name="Schmutz J."/>
            <person name="Grimwood J."/>
            <person name="Lindquist E."/>
            <person name="Lucas S."/>
            <person name="Grigoriev I.V."/>
            <person name="Schmitt R."/>
            <person name="Kirk D."/>
            <person name="Rokhsar D.S."/>
        </authorList>
    </citation>
    <scope>NUCLEOTIDE SEQUENCE [LARGE SCALE GENOMIC DNA]</scope>
    <source>
        <strain evidence="3">f. Nagariensis / Eve</strain>
    </source>
</reference>
<evidence type="ECO:0000313" key="2">
    <source>
        <dbReference type="EMBL" id="EFJ39485.1"/>
    </source>
</evidence>
<feature type="region of interest" description="Disordered" evidence="1">
    <location>
        <begin position="151"/>
        <end position="213"/>
    </location>
</feature>
<dbReference type="KEGG" id="vcn:VOLCADRAFT_100907"/>
<evidence type="ECO:0000256" key="1">
    <source>
        <dbReference type="SAM" id="MobiDB-lite"/>
    </source>
</evidence>
<accession>D8ULB5</accession>
<proteinExistence type="predicted"/>
<dbReference type="EMBL" id="GL378543">
    <property type="protein sequence ID" value="EFJ39485.1"/>
    <property type="molecule type" value="Genomic_DNA"/>
</dbReference>
<feature type="region of interest" description="Disordered" evidence="1">
    <location>
        <begin position="287"/>
        <end position="329"/>
    </location>
</feature>
<feature type="compositionally biased region" description="Gly residues" evidence="1">
    <location>
        <begin position="447"/>
        <end position="462"/>
    </location>
</feature>
<dbReference type="GeneID" id="9621296"/>
<dbReference type="Proteomes" id="UP000001058">
    <property type="component" value="Unassembled WGS sequence"/>
</dbReference>
<evidence type="ECO:0000313" key="3">
    <source>
        <dbReference type="Proteomes" id="UP000001058"/>
    </source>
</evidence>